<dbReference type="Proteomes" id="UP001328107">
    <property type="component" value="Unassembled WGS sequence"/>
</dbReference>
<evidence type="ECO:0000256" key="1">
    <source>
        <dbReference type="SAM" id="Phobius"/>
    </source>
</evidence>
<reference evidence="3" key="1">
    <citation type="submission" date="2022-10" db="EMBL/GenBank/DDBJ databases">
        <title>Genome assembly of Pristionchus species.</title>
        <authorList>
            <person name="Yoshida K."/>
            <person name="Sommer R.J."/>
        </authorList>
    </citation>
    <scope>NUCLEOTIDE SEQUENCE [LARGE SCALE GENOMIC DNA]</scope>
    <source>
        <strain evidence="3">RS5460</strain>
    </source>
</reference>
<feature type="non-terminal residue" evidence="2">
    <location>
        <position position="126"/>
    </location>
</feature>
<comment type="caution">
    <text evidence="2">The sequence shown here is derived from an EMBL/GenBank/DDBJ whole genome shotgun (WGS) entry which is preliminary data.</text>
</comment>
<organism evidence="2 3">
    <name type="scientific">Pristionchus mayeri</name>
    <dbReference type="NCBI Taxonomy" id="1317129"/>
    <lineage>
        <taxon>Eukaryota</taxon>
        <taxon>Metazoa</taxon>
        <taxon>Ecdysozoa</taxon>
        <taxon>Nematoda</taxon>
        <taxon>Chromadorea</taxon>
        <taxon>Rhabditida</taxon>
        <taxon>Rhabditina</taxon>
        <taxon>Diplogasteromorpha</taxon>
        <taxon>Diplogasteroidea</taxon>
        <taxon>Neodiplogasteridae</taxon>
        <taxon>Pristionchus</taxon>
    </lineage>
</organism>
<dbReference type="EMBL" id="BTRK01000005">
    <property type="protein sequence ID" value="GMR52124.1"/>
    <property type="molecule type" value="Genomic_DNA"/>
</dbReference>
<evidence type="ECO:0000313" key="2">
    <source>
        <dbReference type="EMBL" id="GMR52124.1"/>
    </source>
</evidence>
<accession>A0AAN5I5F4</accession>
<keyword evidence="1" id="KW-0472">Membrane</keyword>
<sequence>MHQIINQIISIYRFVVLFCEKSLHVAFVYIVLGIVFSAKTLYFIATFIIGSPRYSQTYCNRVYSIDVPLIIFLFLWLATLLVAPILSSLLILKDIYRRRQRSSNSGVSIFILLSSLTMATFIGGFA</sequence>
<keyword evidence="1" id="KW-0812">Transmembrane</keyword>
<protein>
    <submittedName>
        <fullName evidence="2">Uncharacterized protein</fullName>
    </submittedName>
</protein>
<feature type="transmembrane region" description="Helical" evidence="1">
    <location>
        <begin position="104"/>
        <end position="125"/>
    </location>
</feature>
<feature type="transmembrane region" description="Helical" evidence="1">
    <location>
        <begin position="69"/>
        <end position="92"/>
    </location>
</feature>
<dbReference type="AlphaFoldDB" id="A0AAN5I5F4"/>
<name>A0AAN5I5F4_9BILA</name>
<proteinExistence type="predicted"/>
<keyword evidence="1" id="KW-1133">Transmembrane helix</keyword>
<evidence type="ECO:0000313" key="3">
    <source>
        <dbReference type="Proteomes" id="UP001328107"/>
    </source>
</evidence>
<keyword evidence="3" id="KW-1185">Reference proteome</keyword>
<gene>
    <name evidence="2" type="ORF">PMAYCL1PPCAC_22319</name>
</gene>
<feature type="transmembrane region" description="Helical" evidence="1">
    <location>
        <begin position="26"/>
        <end position="49"/>
    </location>
</feature>